<organism evidence="2 3">
    <name type="scientific">Didymodactylos carnosus</name>
    <dbReference type="NCBI Taxonomy" id="1234261"/>
    <lineage>
        <taxon>Eukaryota</taxon>
        <taxon>Metazoa</taxon>
        <taxon>Spiralia</taxon>
        <taxon>Gnathifera</taxon>
        <taxon>Rotifera</taxon>
        <taxon>Eurotatoria</taxon>
        <taxon>Bdelloidea</taxon>
        <taxon>Philodinida</taxon>
        <taxon>Philodinidae</taxon>
        <taxon>Didymodactylos</taxon>
    </lineage>
</organism>
<dbReference type="EMBL" id="CAJOBA010005074">
    <property type="protein sequence ID" value="CAF3732219.1"/>
    <property type="molecule type" value="Genomic_DNA"/>
</dbReference>
<reference evidence="2" key="1">
    <citation type="submission" date="2021-02" db="EMBL/GenBank/DDBJ databases">
        <authorList>
            <person name="Nowell W R."/>
        </authorList>
    </citation>
    <scope>NUCLEOTIDE SEQUENCE</scope>
</reference>
<dbReference type="Proteomes" id="UP000682733">
    <property type="component" value="Unassembled WGS sequence"/>
</dbReference>
<evidence type="ECO:0000313" key="1">
    <source>
        <dbReference type="EMBL" id="CAF0959388.1"/>
    </source>
</evidence>
<evidence type="ECO:0000313" key="3">
    <source>
        <dbReference type="Proteomes" id="UP000682733"/>
    </source>
</evidence>
<dbReference type="InterPro" id="IPR036397">
    <property type="entry name" value="RNaseH_sf"/>
</dbReference>
<sequence length="232" mass="27081">MEFVASDKNGNEIPLYSTTERLMTMLGHSGRKKVVLSELCEDTMCVEFHKILEEKQYPTLEKLLARLLKTNEDFALKSVTSLWRVMKRLGFTHKRTSKADLCARAFDVKLVKIPVRHCVLNPVEPGWAGLKHYIRENNTRFRLNDIHKFILEYLSAVGPELCQSYFRHARKAEESFKVADNYVEQHIDPDLDEDTDKYRGSLARPSQKLLRKQQALLYFEKDSNKYRSSSIH</sequence>
<proteinExistence type="predicted"/>
<dbReference type="AlphaFoldDB" id="A0A8S2IBQ4"/>
<comment type="caution">
    <text evidence="2">The sequence shown here is derived from an EMBL/GenBank/DDBJ whole genome shotgun (WGS) entry which is preliminary data.</text>
</comment>
<accession>A0A8S2IBQ4</accession>
<protein>
    <submittedName>
        <fullName evidence="2">Uncharacterized protein</fullName>
    </submittedName>
</protein>
<dbReference type="Gene3D" id="3.30.420.10">
    <property type="entry name" value="Ribonuclease H-like superfamily/Ribonuclease H"/>
    <property type="match status" value="1"/>
</dbReference>
<gene>
    <name evidence="1" type="ORF">OVA965_LOCUS12553</name>
    <name evidence="2" type="ORF">TMI583_LOCUS12557</name>
</gene>
<dbReference type="GO" id="GO:0003676">
    <property type="term" value="F:nucleic acid binding"/>
    <property type="evidence" value="ECO:0007669"/>
    <property type="project" value="InterPro"/>
</dbReference>
<name>A0A8S2IBQ4_9BILA</name>
<evidence type="ECO:0000313" key="2">
    <source>
        <dbReference type="EMBL" id="CAF3732219.1"/>
    </source>
</evidence>
<dbReference type="EMBL" id="CAJNOK010005070">
    <property type="protein sequence ID" value="CAF0959388.1"/>
    <property type="molecule type" value="Genomic_DNA"/>
</dbReference>
<dbReference type="Proteomes" id="UP000677228">
    <property type="component" value="Unassembled WGS sequence"/>
</dbReference>